<dbReference type="RefSeq" id="WP_108620601.1">
    <property type="nucleotide sequence ID" value="NZ_CP028901.1"/>
</dbReference>
<keyword evidence="3" id="KW-1185">Reference proteome</keyword>
<gene>
    <name evidence="2" type="ORF">DBV39_04990</name>
</gene>
<dbReference type="PROSITE" id="PS51208">
    <property type="entry name" value="AUTOTRANSPORTER"/>
    <property type="match status" value="1"/>
</dbReference>
<dbReference type="Gene3D" id="2.40.128.130">
    <property type="entry name" value="Autotransporter beta-domain"/>
    <property type="match status" value="1"/>
</dbReference>
<dbReference type="AlphaFoldDB" id="A0A2R4XH84"/>
<evidence type="ECO:0000313" key="2">
    <source>
        <dbReference type="EMBL" id="AWB33172.1"/>
    </source>
</evidence>
<dbReference type="Pfam" id="PF03797">
    <property type="entry name" value="Autotransporter"/>
    <property type="match status" value="1"/>
</dbReference>
<dbReference type="SMART" id="SM00869">
    <property type="entry name" value="Autotransporter"/>
    <property type="match status" value="1"/>
</dbReference>
<sequence length="833" mass="87159">MSAASAYPIATANQSNYPGSVASTPYGPSFGSPAGILRAVGSFKNAGDSYDQGYLFDGATRRSTVLLPSSLTPDPVLFTIAHSNFGNQVVGNYDTQLKTGNSFIYNIATQRYSSVPLAGTQFDPARPISDVVSNTAYGVYNNVISGGYTGKFNGVDGTYAYIHNQGNGKTYTFSSPDGSIVTHFEGITSAGQPGVYNMVADAVDVFGKPVKAYVATVDLNAIDPATGQPFITWTEIAVGKQLTSANSMYQGNVIGVYTDGGITYAYYADIGDKRISIAGTDQPLYRPIHVPDGRTSTVFAGGADVINHGLLRVAGGDGIQSGSSCGYLGCAGSTAYGGVVSNYGTVSVSGSNTLSAVRMQGTFGTLVNYGTLRARDGGYAIRTDASARGSLIVNGTGGVIDGRVSALSGRFARFENSGLMTISEAGAGATHQISGTFVQTSDGELGLRINASGADALEVAGTARVAGALTLVAADDDYGSARRTLVSASEGLAGRFESINTNLQNAHRFGYDANSMYVDVFEFRTADVQLSVNRTLASVQQTLAVQNAALVNSFMYDCGLFNEHGVCASIGMRYTAINASGMDESAGTFVLAYRLTPEFRFGAYIDQTVSNANSNNIASLSTTMPLIGLFGAWQERPDGIGAGIKLSAAYGEQQASVVRSPINGTELATGTTNLTGQGFQLLTTYGLGVAQRTVLSPYLGVRYTESSSSAYTESQSAGVRAALSYGGLSSDLTTLLAGLSLRHQFNDSWSLMLSAGVESDLNQSTDSVTVTGLQGLNASALNNDPVQTRATFAAGLWFDITKNQRVSLDYVYRQSPYQGIDSNAVFLNYTIGL</sequence>
<dbReference type="KEGG" id="boz:DBV39_04990"/>
<accession>A0A2R4XH84</accession>
<dbReference type="OrthoDB" id="8538774at2"/>
<dbReference type="EMBL" id="CP028901">
    <property type="protein sequence ID" value="AWB33172.1"/>
    <property type="molecule type" value="Genomic_DNA"/>
</dbReference>
<dbReference type="InterPro" id="IPR005546">
    <property type="entry name" value="Autotransporte_beta"/>
</dbReference>
<evidence type="ECO:0000259" key="1">
    <source>
        <dbReference type="PROSITE" id="PS51208"/>
    </source>
</evidence>
<organism evidence="2 3">
    <name type="scientific">Orrella marina</name>
    <dbReference type="NCBI Taxonomy" id="2163011"/>
    <lineage>
        <taxon>Bacteria</taxon>
        <taxon>Pseudomonadati</taxon>
        <taxon>Pseudomonadota</taxon>
        <taxon>Betaproteobacteria</taxon>
        <taxon>Burkholderiales</taxon>
        <taxon>Alcaligenaceae</taxon>
        <taxon>Orrella</taxon>
    </lineage>
</organism>
<dbReference type="SUPFAM" id="SSF103515">
    <property type="entry name" value="Autotransporter"/>
    <property type="match status" value="1"/>
</dbReference>
<reference evidence="2 3" key="1">
    <citation type="submission" date="2018-04" db="EMBL/GenBank/DDBJ databases">
        <title>Bordetella sp. HZ20 isolated from seawater.</title>
        <authorList>
            <person name="Sun C."/>
        </authorList>
    </citation>
    <scope>NUCLEOTIDE SEQUENCE [LARGE SCALE GENOMIC DNA]</scope>
    <source>
        <strain evidence="2 3">HZ20</strain>
    </source>
</reference>
<protein>
    <recommendedName>
        <fullName evidence="1">Autotransporter domain-containing protein</fullName>
    </recommendedName>
</protein>
<name>A0A2R4XH84_9BURK</name>
<feature type="domain" description="Autotransporter" evidence="1">
    <location>
        <begin position="553"/>
        <end position="833"/>
    </location>
</feature>
<evidence type="ECO:0000313" key="3">
    <source>
        <dbReference type="Proteomes" id="UP000244571"/>
    </source>
</evidence>
<dbReference type="Proteomes" id="UP000244571">
    <property type="component" value="Chromosome"/>
</dbReference>
<proteinExistence type="predicted"/>
<dbReference type="InterPro" id="IPR036709">
    <property type="entry name" value="Autotransporte_beta_dom_sf"/>
</dbReference>